<dbReference type="EMBL" id="JAEPBG010000004">
    <property type="protein sequence ID" value="MBK4735287.1"/>
    <property type="molecule type" value="Genomic_DNA"/>
</dbReference>
<keyword evidence="2" id="KW-0812">Transmembrane</keyword>
<evidence type="ECO:0000256" key="1">
    <source>
        <dbReference type="SAM" id="Coils"/>
    </source>
</evidence>
<comment type="caution">
    <text evidence="3">The sequence shown here is derived from an EMBL/GenBank/DDBJ whole genome shotgun (WGS) entry which is preliminary data.</text>
</comment>
<feature type="coiled-coil region" evidence="1">
    <location>
        <begin position="567"/>
        <end position="597"/>
    </location>
</feature>
<keyword evidence="1" id="KW-0175">Coiled coil</keyword>
<feature type="transmembrane region" description="Helical" evidence="2">
    <location>
        <begin position="539"/>
        <end position="557"/>
    </location>
</feature>
<sequence length="642" mass="70261">MTRHDRYASSRFPALTPGINVFVAAESFDAASAPDVLTRVALADMLGQIRSACGEGGTDADLFGASLYARAPSRFRLLHGMAAHCDAHIAQVAQAAGYEPHRIGPDQVDEMNAQQGMHDNYVLAHADLVILIWDGGDASADARRILALLHQAARQLMPVLWIDADGTVRELLPARINKSVLHQLDNGIVSTSLLRGEDGIFSATVSPVSVSLRWWINPLAAAAAQYRSVRGSDAGPLHALRAYAEERDTDNVVIRHASALDRFMAAAFVSIGRTVASVLRVFAGIARSTEKDERHRDGMLPAEAAAQRPSGPAFALPPALLARRNWNERRAGIAAGNHRSCVWMIYLLSAFAVAAAVMGMLASAKGAQEHGLAGVWPMLETGFLAAIIFLLSWHRRSRWHKRWLGHRFLAEQLRYLAVTRPFLALPDCYAQPLLRVDLTSGALTLHSAEAWLLRRLLATEGIEPDAVDGRARNAAADSLTTRLCREIQGQIDYHDGNSERLEQREKGLRFVMLLIFWLAVTVAGAHFFDAVHHQHWFEYTVLLTTAGPALAAGLHGISTKLEYGRIASASKQTAQQLTELRREIEEEEERGRACAAAFAGAVVSKESSIVLRLNAIEAARIMSSENEQWRALVNEQRAEVPA</sequence>
<keyword evidence="2" id="KW-1133">Transmembrane helix</keyword>
<evidence type="ECO:0000256" key="2">
    <source>
        <dbReference type="SAM" id="Phobius"/>
    </source>
</evidence>
<organism evidence="3 4">
    <name type="scientific">Noviherbaspirillum pedocola</name>
    <dbReference type="NCBI Taxonomy" id="2801341"/>
    <lineage>
        <taxon>Bacteria</taxon>
        <taxon>Pseudomonadati</taxon>
        <taxon>Pseudomonadota</taxon>
        <taxon>Betaproteobacteria</taxon>
        <taxon>Burkholderiales</taxon>
        <taxon>Oxalobacteraceae</taxon>
        <taxon>Noviherbaspirillum</taxon>
    </lineage>
</organism>
<reference evidence="3" key="1">
    <citation type="submission" date="2021-01" db="EMBL/GenBank/DDBJ databases">
        <title>Genome sequence of strain Noviherbaspirillum sp. DKR-6.</title>
        <authorList>
            <person name="Chaudhary D.K."/>
        </authorList>
    </citation>
    <scope>NUCLEOTIDE SEQUENCE</scope>
    <source>
        <strain evidence="3">DKR-6</strain>
    </source>
</reference>
<dbReference type="AlphaFoldDB" id="A0A934SYK7"/>
<feature type="transmembrane region" description="Helical" evidence="2">
    <location>
        <begin position="343"/>
        <end position="362"/>
    </location>
</feature>
<proteinExistence type="predicted"/>
<gene>
    <name evidence="3" type="ORF">JJB74_11745</name>
</gene>
<name>A0A934SYK7_9BURK</name>
<evidence type="ECO:0000313" key="4">
    <source>
        <dbReference type="Proteomes" id="UP000622890"/>
    </source>
</evidence>
<keyword evidence="4" id="KW-1185">Reference proteome</keyword>
<evidence type="ECO:0008006" key="5">
    <source>
        <dbReference type="Google" id="ProtNLM"/>
    </source>
</evidence>
<keyword evidence="2" id="KW-0472">Membrane</keyword>
<feature type="transmembrane region" description="Helical" evidence="2">
    <location>
        <begin position="507"/>
        <end position="527"/>
    </location>
</feature>
<dbReference type="RefSeq" id="WP_200592061.1">
    <property type="nucleotide sequence ID" value="NZ_JAEPBG010000004.1"/>
</dbReference>
<evidence type="ECO:0000313" key="3">
    <source>
        <dbReference type="EMBL" id="MBK4735287.1"/>
    </source>
</evidence>
<protein>
    <recommendedName>
        <fullName evidence="5">SMODS and SLOG-associating 2TM effector domain-containing protein</fullName>
    </recommendedName>
</protein>
<accession>A0A934SYK7</accession>
<dbReference type="Proteomes" id="UP000622890">
    <property type="component" value="Unassembled WGS sequence"/>
</dbReference>
<feature type="transmembrane region" description="Helical" evidence="2">
    <location>
        <begin position="374"/>
        <end position="393"/>
    </location>
</feature>